<protein>
    <recommendedName>
        <fullName evidence="4">DUF5808 domain-containing protein</fullName>
    </recommendedName>
</protein>
<reference evidence="2" key="2">
    <citation type="journal article" date="2021" name="PeerJ">
        <title>Extensive microbial diversity within the chicken gut microbiome revealed by metagenomics and culture.</title>
        <authorList>
            <person name="Gilroy R."/>
            <person name="Ravi A."/>
            <person name="Getino M."/>
            <person name="Pursley I."/>
            <person name="Horton D.L."/>
            <person name="Alikhan N.F."/>
            <person name="Baker D."/>
            <person name="Gharbi K."/>
            <person name="Hall N."/>
            <person name="Watson M."/>
            <person name="Adriaenssens E.M."/>
            <person name="Foster-Nyarko E."/>
            <person name="Jarju S."/>
            <person name="Secka A."/>
            <person name="Antonio M."/>
            <person name="Oren A."/>
            <person name="Chaudhuri R.R."/>
            <person name="La Ragione R."/>
            <person name="Hildebrand F."/>
            <person name="Pallen M.J."/>
        </authorList>
    </citation>
    <scope>NUCLEOTIDE SEQUENCE</scope>
    <source>
        <strain evidence="2">ChiBcec16-1751</strain>
    </source>
</reference>
<dbReference type="Proteomes" id="UP000886741">
    <property type="component" value="Unassembled WGS sequence"/>
</dbReference>
<feature type="transmembrane region" description="Helical" evidence="1">
    <location>
        <begin position="88"/>
        <end position="107"/>
    </location>
</feature>
<comment type="caution">
    <text evidence="2">The sequence shown here is derived from an EMBL/GenBank/DDBJ whole genome shotgun (WGS) entry which is preliminary data.</text>
</comment>
<evidence type="ECO:0000256" key="1">
    <source>
        <dbReference type="SAM" id="Phobius"/>
    </source>
</evidence>
<proteinExistence type="predicted"/>
<sequence length="457" mass="51507">MEWWVNLILWGTVLWIPILMYVQTVNDAKFKKNIAVGITIPPESQQDPELLAVIGQFRKAEKRLLWVLLLSGVVCSLLPLSLGVLLTIYLIWLDVMIVAPMVPYVRCNQALKAMKQRRGWRRPDQTAAATVADLSTVDLWKEKPRTVLYFLLPFVLSLLPTVAVFLEGDAVMGWVMAAVGPLWVALSWVFYRYAIRRKAEVVDDNDTLTETLTRLRRQAWRRVWLWMAWLMGLLPWCMVFYTTQPVVCIVGTVALTIVFTAAAIWQEFRLRAIQSRLTSGSGQTFYVDEDDKWIWGMFYYNPNDTNLMVNARVGINTTVNMARKPGKFIMGFSALMLLLMPLFGVWILVEEQMPVELSIQGAVLEARHSGTHYEIPLAEIASVDVLEQLPSMVKVAGTGLDGVRKGQYTAVEYGRVTACIDPRTGPWLLVTDDDGARYLLGDSDGTTAQVAAALPQS</sequence>
<evidence type="ECO:0000313" key="2">
    <source>
        <dbReference type="EMBL" id="HIS64462.1"/>
    </source>
</evidence>
<gene>
    <name evidence="2" type="ORF">IAA83_03700</name>
</gene>
<keyword evidence="1" id="KW-0472">Membrane</keyword>
<feature type="transmembrane region" description="Helical" evidence="1">
    <location>
        <begin position="328"/>
        <end position="349"/>
    </location>
</feature>
<feature type="transmembrane region" description="Helical" evidence="1">
    <location>
        <begin position="64"/>
        <end position="82"/>
    </location>
</feature>
<feature type="transmembrane region" description="Helical" evidence="1">
    <location>
        <begin position="223"/>
        <end position="241"/>
    </location>
</feature>
<keyword evidence="1" id="KW-0812">Transmembrane</keyword>
<feature type="transmembrane region" description="Helical" evidence="1">
    <location>
        <begin position="6"/>
        <end position="22"/>
    </location>
</feature>
<feature type="transmembrane region" description="Helical" evidence="1">
    <location>
        <begin position="247"/>
        <end position="265"/>
    </location>
</feature>
<name>A0A9D1JSW5_9FIRM</name>
<feature type="transmembrane region" description="Helical" evidence="1">
    <location>
        <begin position="172"/>
        <end position="191"/>
    </location>
</feature>
<feature type="transmembrane region" description="Helical" evidence="1">
    <location>
        <begin position="147"/>
        <end position="166"/>
    </location>
</feature>
<organism evidence="2 3">
    <name type="scientific">Candidatus Avoscillospira avistercoris</name>
    <dbReference type="NCBI Taxonomy" id="2840707"/>
    <lineage>
        <taxon>Bacteria</taxon>
        <taxon>Bacillati</taxon>
        <taxon>Bacillota</taxon>
        <taxon>Clostridia</taxon>
        <taxon>Eubacteriales</taxon>
        <taxon>Oscillospiraceae</taxon>
        <taxon>Oscillospiraceae incertae sedis</taxon>
        <taxon>Candidatus Avoscillospira</taxon>
    </lineage>
</organism>
<dbReference type="AlphaFoldDB" id="A0A9D1JSW5"/>
<dbReference type="EMBL" id="DVJJ01000059">
    <property type="protein sequence ID" value="HIS64462.1"/>
    <property type="molecule type" value="Genomic_DNA"/>
</dbReference>
<evidence type="ECO:0000313" key="3">
    <source>
        <dbReference type="Proteomes" id="UP000886741"/>
    </source>
</evidence>
<keyword evidence="1" id="KW-1133">Transmembrane helix</keyword>
<accession>A0A9D1JSW5</accession>
<evidence type="ECO:0008006" key="4">
    <source>
        <dbReference type="Google" id="ProtNLM"/>
    </source>
</evidence>
<reference evidence="2" key="1">
    <citation type="submission" date="2020-10" db="EMBL/GenBank/DDBJ databases">
        <authorList>
            <person name="Gilroy R."/>
        </authorList>
    </citation>
    <scope>NUCLEOTIDE SEQUENCE</scope>
    <source>
        <strain evidence="2">ChiBcec16-1751</strain>
    </source>
</reference>